<comment type="caution">
    <text evidence="1">The sequence shown here is derived from an EMBL/GenBank/DDBJ whole genome shotgun (WGS) entry which is preliminary data.</text>
</comment>
<dbReference type="RefSeq" id="WP_227207488.1">
    <property type="nucleotide sequence ID" value="NZ_JAJCLO010000007.1"/>
</dbReference>
<evidence type="ECO:0000313" key="2">
    <source>
        <dbReference type="Proteomes" id="UP001215087"/>
    </source>
</evidence>
<gene>
    <name evidence="1" type="ORF">PTZ04_12790</name>
</gene>
<sequence length="152" mass="17300">MGSLQNKPDKDMMPWDFSVFHTSVKQMTFCPWHQIIVSITPVKAAGASSPISPAAFMRASLRILYFTGQGCSGIIKKVLIFFVCNKELAFQRTLRDSAFYLRKEKPSCGHYYDKRPFSIEVDALWHLCPAVLRKQCFTWPFFAAPGCFFLSG</sequence>
<dbReference type="Proteomes" id="UP001215087">
    <property type="component" value="Unassembled WGS sequence"/>
</dbReference>
<dbReference type="EMBL" id="JAQSVD010000006">
    <property type="protein sequence ID" value="MDE1471132.1"/>
    <property type="molecule type" value="Genomic_DNA"/>
</dbReference>
<evidence type="ECO:0000313" key="1">
    <source>
        <dbReference type="EMBL" id="MDE1471132.1"/>
    </source>
</evidence>
<organism evidence="1 2">
    <name type="scientific">Eubacterium limosum</name>
    <dbReference type="NCBI Taxonomy" id="1736"/>
    <lineage>
        <taxon>Bacteria</taxon>
        <taxon>Bacillati</taxon>
        <taxon>Bacillota</taxon>
        <taxon>Clostridia</taxon>
        <taxon>Eubacteriales</taxon>
        <taxon>Eubacteriaceae</taxon>
        <taxon>Eubacterium</taxon>
    </lineage>
</organism>
<keyword evidence="2" id="KW-1185">Reference proteome</keyword>
<protein>
    <submittedName>
        <fullName evidence="1">Uncharacterized protein</fullName>
    </submittedName>
</protein>
<proteinExistence type="predicted"/>
<reference evidence="1 2" key="1">
    <citation type="submission" date="2023-02" db="EMBL/GenBank/DDBJ databases">
        <title>Comparative genome analysis of Eubacterium limosum species.</title>
        <authorList>
            <person name="Bak J.E."/>
        </authorList>
    </citation>
    <scope>NUCLEOTIDE SEQUENCE [LARGE SCALE GENOMIC DNA]</scope>
    <source>
        <strain evidence="1 2">KGMB01548</strain>
    </source>
</reference>
<accession>A0ABT5UQA5</accession>
<name>A0ABT5UQA5_EUBLI</name>